<protein>
    <submittedName>
        <fullName evidence="3">PknH-like extracellular domain protein</fullName>
    </submittedName>
</protein>
<gene>
    <name evidence="3" type="ORF">I553_4136</name>
</gene>
<dbReference type="Pfam" id="PF14032">
    <property type="entry name" value="PknH_C"/>
    <property type="match status" value="1"/>
</dbReference>
<dbReference type="InterPro" id="IPR038232">
    <property type="entry name" value="PknH-like_Extracell_sf"/>
</dbReference>
<proteinExistence type="predicted"/>
<reference evidence="3" key="1">
    <citation type="submission" date="2014-01" db="EMBL/GenBank/DDBJ databases">
        <authorList>
            <person name="Brown-Elliot B."/>
            <person name="Wallace R."/>
            <person name="Lenaerts A."/>
            <person name="Ordway D."/>
            <person name="DeGroote M.A."/>
            <person name="Parker T."/>
            <person name="Sizemore C."/>
            <person name="Tallon L.J."/>
            <person name="Sadzewicz L.K."/>
            <person name="Sengamalay N."/>
            <person name="Fraser C.M."/>
            <person name="Hine E."/>
            <person name="Shefchek K.A."/>
            <person name="Das S.P."/>
            <person name="Tettelin H."/>
        </authorList>
    </citation>
    <scope>NUCLEOTIDE SEQUENCE [LARGE SCALE GENOMIC DNA]</scope>
    <source>
        <strain evidence="3">4042</strain>
    </source>
</reference>
<organism evidence="3">
    <name type="scientific">Mycobacterium xenopi 4042</name>
    <dbReference type="NCBI Taxonomy" id="1299334"/>
    <lineage>
        <taxon>Bacteria</taxon>
        <taxon>Bacillati</taxon>
        <taxon>Actinomycetota</taxon>
        <taxon>Actinomycetes</taxon>
        <taxon>Mycobacteriales</taxon>
        <taxon>Mycobacteriaceae</taxon>
        <taxon>Mycobacterium</taxon>
    </lineage>
</organism>
<feature type="domain" description="PknH-like extracellular" evidence="2">
    <location>
        <begin position="149"/>
        <end position="293"/>
    </location>
</feature>
<dbReference type="Gene3D" id="3.40.1000.70">
    <property type="entry name" value="PknH-like extracellular domain"/>
    <property type="match status" value="1"/>
</dbReference>
<feature type="region of interest" description="Disordered" evidence="1">
    <location>
        <begin position="1"/>
        <end position="23"/>
    </location>
</feature>
<evidence type="ECO:0000256" key="1">
    <source>
        <dbReference type="SAM" id="MobiDB-lite"/>
    </source>
</evidence>
<dbReference type="PATRIC" id="fig|1299334.3.peg.5828"/>
<evidence type="ECO:0000313" key="3">
    <source>
        <dbReference type="EMBL" id="EUA29883.1"/>
    </source>
</evidence>
<comment type="caution">
    <text evidence="3">The sequence shown here is derived from an EMBL/GenBank/DDBJ whole genome shotgun (WGS) entry which is preliminary data.</text>
</comment>
<sequence length="296" mass="31282">MRPRTRLWPPAVAGRRDSTGASSRRRIAVLRTTRLPGSACASANCPVLPEMTCWHGRLANSRRCPAPVAVGSIHANSGQQCSRGGERRADRLGVTAGMRNEHVRYLTAAGAVAGICILAAGCGGGGHEGSVKSRPTTTKSKTAPPITEVGLKGLLLSADQVNAVMGASEMKVTRYRTQMSDDSATMEPKECLAVDGSAQEKVYAKSGYTAERDETLQEGDNFTHFVEQAVVLFPSAKQASAFVAASGLQWSACHQYTHTQSHTVWDVGPVSNTNGMLSTIATQQNANAPGWACGGR</sequence>
<evidence type="ECO:0000259" key="2">
    <source>
        <dbReference type="Pfam" id="PF14032"/>
    </source>
</evidence>
<accession>X8AFV5</accession>
<dbReference type="InterPro" id="IPR026954">
    <property type="entry name" value="PknH-like_Extracell"/>
</dbReference>
<dbReference type="EMBL" id="JAOB01000060">
    <property type="protein sequence ID" value="EUA29883.1"/>
    <property type="molecule type" value="Genomic_DNA"/>
</dbReference>
<name>X8AFV5_MYCXE</name>
<dbReference type="AlphaFoldDB" id="X8AFV5"/>